<protein>
    <recommendedName>
        <fullName evidence="1">VWFA domain-containing protein</fullName>
    </recommendedName>
</protein>
<dbReference type="PANTHER" id="PTHR24020">
    <property type="entry name" value="COLLAGEN ALPHA"/>
    <property type="match status" value="1"/>
</dbReference>
<reference evidence="2" key="1">
    <citation type="submission" date="2019-08" db="EMBL/GenBank/DDBJ databases">
        <title>The improved chromosome-level genome for the pearl oyster Pinctada fucata martensii using PacBio sequencing and Hi-C.</title>
        <authorList>
            <person name="Zheng Z."/>
        </authorList>
    </citation>
    <scope>NUCLEOTIDE SEQUENCE</scope>
    <source>
        <strain evidence="2">ZZ-2019</strain>
        <tissue evidence="2">Adductor muscle</tissue>
    </source>
</reference>
<sequence>MDGQVDIGLLLDSSGSIGFSQFESLKQFLIDFFSDAPLGADQTRLAGLSYSRESRIEWLFSDFLDKSDYKKKVLKQIKRIKYMSSLTNTTGALQVARNDLFNVNNGDRDEVPNLAMLFSDGNNNQENETLFKSARELKADGVYIAGIAIGKALQANPDEIRALASDASEVIFIKSFDDLIPLRKTIAKVMCEGSICYQEGREERRRCRFFRCEGGKWRRVGYTGCLMKGKCIKWGESYESDCDQYICRKGGECKGNICPNYDLQMTDNGCNVNGVCKRENVKYFNEEECTTYQCLNGEFTMVERDCEDNQGNCRKIGYRYTENCITRECMSVNEGEMVEFRAIDFGCSYKGKCIARGTAIKEKCNTLVCEFDDLTGIYDIVLDSQGCEDGGRCRTLNEEWKDDSTCTKYKCVYDDKNDRMKIRERSSGCKEGDDCIKKGEGTQKGCTKYVCQKNGEMQIESVGCEHNGVCRALNATWRVEGQCATYRCLQDYRVADAIITYVEEDLGKACHDIEGNCIKPGQTFVDNCKTYKCQDNGQNILTKSQCRHRDRCYNIGDEWVDKLRCKHLKCRKDKKLGAVLVRRKYGCVDEDKKCYTVDAFKQDDKSCVKYKCYDDHILRQESCEYKDKCYKIGANWIDNEDCIQLSCDRNDETGDASISSDYYGCFQDKVCRAPAYQYSQDCQTYECEGYGRGFKIINTACPWKKGCKNVNSTWFDNKTCRKYGCFEDDDGVDIAEITYGCQTDEKCIRSGKELDEGCIKYKCNNGKLEPTYIGCETDDGCMDLDKQVFDEVNCVKKKCVIDEQGDNFVSTKIKERWGCLEHGACYRGGEKKIEGCLTYQCKSRKRDFVLIEAGCEWRQNCYAVNSTWVHPKKCIRFTCVMDEETGLPRLRRKLFGCRDKNGHCHKFGHKKTIAPCVVSECQKKKGSGPAYYPVEVGCKRGKKCKPLDSTWIARRKCVRKTCLYEPGSYLPEKVATPYGCKDEMIAKGKCRPFGFKAFDDDNKCVQYECTPYETYAPIKMGCPWKDECKPDRAQWSDPDTCYSYRCERQNIGTSRVKMHMVTLPGCKDLNGNCVSSGTTIRDGCTVYVCDPSRGGLVKVSDGCMYKEECKAINSTWFDDEFCTDMVCNYNEDLDDLFIIEIEKGCKDVDGRCFEKGQRKKEGCNKFICNGKSNLMPKKMGCEWKGECKDIDSSWKVGCVTYTCRLEDKGPNYVKTRIDTVHGCVADGVCYDIGQTREEDCIRETCKEGGKFVMSAFGCRGWDGSCLEPGATASKGCVDYKCNPDTWSMEPFKRACVWRDGCKDVGSKWTERKTCKQYQCRYDLGTKDAEKVEITQGCKVDGKCKKEGSSLEIDCIKYTCDNGKMVTSSMGCAYNNKCYKIGDILYEGCDKWMCKLKNYGFDEVATAWDIERGCYDAHGKCYRAGEEFQEGCRKMMCRGGGKMDVIVDGCMSISGCVPVGSMVEDFFKGAFICGEGGELRPFNVTQVQGCDMEDAFYQLYESFTDDFCTKWECQTRDGETKFYPVEYGCMEKNGTCYKIGQDWHNDDDCNFFECIREVDKRGNVNGKIRAEYGCSYGGHCYHHNEKFKEESDCTTRKCVISKKNGVTLKEIKIVKGACIQKVGNANKCREVGEEWRTVRTLLCYDTKCFNRNGTYSIEIIGRECADTRQRCHTIGQSGFSAISDNGQEMDDCTCMAYEETGVKVHCNSIP</sequence>
<dbReference type="EMBL" id="VSWD01000012">
    <property type="protein sequence ID" value="KAK3086679.1"/>
    <property type="molecule type" value="Genomic_DNA"/>
</dbReference>
<dbReference type="PANTHER" id="PTHR24020:SF84">
    <property type="entry name" value="VWFA DOMAIN-CONTAINING PROTEIN"/>
    <property type="match status" value="1"/>
</dbReference>
<name>A0AA88XSF7_PINIB</name>
<evidence type="ECO:0000259" key="1">
    <source>
        <dbReference type="PROSITE" id="PS50234"/>
    </source>
</evidence>
<dbReference type="SUPFAM" id="SSF53300">
    <property type="entry name" value="vWA-like"/>
    <property type="match status" value="1"/>
</dbReference>
<dbReference type="Pfam" id="PF00092">
    <property type="entry name" value="VWA"/>
    <property type="match status" value="1"/>
</dbReference>
<dbReference type="InterPro" id="IPR002035">
    <property type="entry name" value="VWF_A"/>
</dbReference>
<feature type="domain" description="VWFA" evidence="1">
    <location>
        <begin position="6"/>
        <end position="189"/>
    </location>
</feature>
<dbReference type="InterPro" id="IPR036465">
    <property type="entry name" value="vWFA_dom_sf"/>
</dbReference>
<accession>A0AA88XSF7</accession>
<gene>
    <name evidence="2" type="ORF">FSP39_021813</name>
</gene>
<dbReference type="CDD" id="cd01450">
    <property type="entry name" value="vWFA_subfamily_ECM"/>
    <property type="match status" value="1"/>
</dbReference>
<keyword evidence="3" id="KW-1185">Reference proteome</keyword>
<comment type="caution">
    <text evidence="2">The sequence shown here is derived from an EMBL/GenBank/DDBJ whole genome shotgun (WGS) entry which is preliminary data.</text>
</comment>
<dbReference type="InterPro" id="IPR050525">
    <property type="entry name" value="ECM_Assembly_Org"/>
</dbReference>
<dbReference type="PROSITE" id="PS50234">
    <property type="entry name" value="VWFA"/>
    <property type="match status" value="1"/>
</dbReference>
<evidence type="ECO:0000313" key="3">
    <source>
        <dbReference type="Proteomes" id="UP001186944"/>
    </source>
</evidence>
<evidence type="ECO:0000313" key="2">
    <source>
        <dbReference type="EMBL" id="KAK3086679.1"/>
    </source>
</evidence>
<dbReference type="Gene3D" id="3.40.50.410">
    <property type="entry name" value="von Willebrand factor, type A domain"/>
    <property type="match status" value="1"/>
</dbReference>
<organism evidence="2 3">
    <name type="scientific">Pinctada imbricata</name>
    <name type="common">Atlantic pearl-oyster</name>
    <name type="synonym">Pinctada martensii</name>
    <dbReference type="NCBI Taxonomy" id="66713"/>
    <lineage>
        <taxon>Eukaryota</taxon>
        <taxon>Metazoa</taxon>
        <taxon>Spiralia</taxon>
        <taxon>Lophotrochozoa</taxon>
        <taxon>Mollusca</taxon>
        <taxon>Bivalvia</taxon>
        <taxon>Autobranchia</taxon>
        <taxon>Pteriomorphia</taxon>
        <taxon>Pterioida</taxon>
        <taxon>Pterioidea</taxon>
        <taxon>Pteriidae</taxon>
        <taxon>Pinctada</taxon>
    </lineage>
</organism>
<proteinExistence type="predicted"/>
<dbReference type="Proteomes" id="UP001186944">
    <property type="component" value="Unassembled WGS sequence"/>
</dbReference>
<dbReference type="SMART" id="SM00327">
    <property type="entry name" value="VWA"/>
    <property type="match status" value="1"/>
</dbReference>